<protein>
    <submittedName>
        <fullName evidence="1">Uncharacterized protein</fullName>
    </submittedName>
</protein>
<dbReference type="AlphaFoldDB" id="A0A162J6Q9"/>
<accession>A0A162J6Q9</accession>
<reference evidence="1 2" key="1">
    <citation type="submission" date="2016-03" db="EMBL/GenBank/DDBJ databases">
        <title>Comparative genomics of human isolates of Fusobacterium necrophorum.</title>
        <authorList>
            <person name="Jensen A."/>
            <person name="Bank S."/>
            <person name="Andersen P.S."/>
            <person name="Kristensen L.H."/>
            <person name="Prag J."/>
        </authorList>
    </citation>
    <scope>NUCLEOTIDE SEQUENCE [LARGE SCALE GENOMIC DNA]</scope>
    <source>
        <strain evidence="1 2">LS_1264</strain>
    </source>
</reference>
<organism evidence="1 2">
    <name type="scientific">Fusobacterium necrophorum subsp. funduliforme</name>
    <dbReference type="NCBI Taxonomy" id="143387"/>
    <lineage>
        <taxon>Bacteria</taxon>
        <taxon>Fusobacteriati</taxon>
        <taxon>Fusobacteriota</taxon>
        <taxon>Fusobacteriia</taxon>
        <taxon>Fusobacteriales</taxon>
        <taxon>Fusobacteriaceae</taxon>
        <taxon>Fusobacterium</taxon>
    </lineage>
</organism>
<proteinExistence type="predicted"/>
<gene>
    <name evidence="1" type="ORF">A2J07_00440</name>
</gene>
<sequence length="181" mass="21604">MIIEFFIFLYHVAKEMIRNPSLNHEERLKTVVKELALKENKKTLDLERKSHNSEEDLALIGLIAQELQIHIEKKYLPLFAIIVNTVDKNQDILLYRYTITENTKLSLFTITKETEDYIKSPEFSQKINRVLAYQAMFLLDKKIQPIIKNYNFYTTNFKKICYLSIGIEFFPFKDAKLRRFQ</sequence>
<dbReference type="Proteomes" id="UP000075816">
    <property type="component" value="Unassembled WGS sequence"/>
</dbReference>
<dbReference type="EMBL" id="LVEA01000001">
    <property type="protein sequence ID" value="KYL05236.1"/>
    <property type="molecule type" value="Genomic_DNA"/>
</dbReference>
<name>A0A162J6Q9_9FUSO</name>
<comment type="caution">
    <text evidence="1">The sequence shown here is derived from an EMBL/GenBank/DDBJ whole genome shotgun (WGS) entry which is preliminary data.</text>
</comment>
<dbReference type="RefSeq" id="WP_062680722.1">
    <property type="nucleotide sequence ID" value="NZ_LVEA01000001.1"/>
</dbReference>
<evidence type="ECO:0000313" key="1">
    <source>
        <dbReference type="EMBL" id="KYL05236.1"/>
    </source>
</evidence>
<evidence type="ECO:0000313" key="2">
    <source>
        <dbReference type="Proteomes" id="UP000075816"/>
    </source>
</evidence>